<protein>
    <submittedName>
        <fullName evidence="1">Uncharacterized protein</fullName>
    </submittedName>
</protein>
<dbReference type="Proteomes" id="UP000310719">
    <property type="component" value="Chromosome"/>
</dbReference>
<evidence type="ECO:0000313" key="1">
    <source>
        <dbReference type="EMBL" id="VTP67707.1"/>
    </source>
</evidence>
<accession>A0A4U9HTF2</accession>
<evidence type="ECO:0000313" key="2">
    <source>
        <dbReference type="Proteomes" id="UP000310719"/>
    </source>
</evidence>
<reference evidence="1 2" key="1">
    <citation type="submission" date="2019-05" db="EMBL/GenBank/DDBJ databases">
        <authorList>
            <consortium name="Pathogen Informatics"/>
        </authorList>
    </citation>
    <scope>NUCLEOTIDE SEQUENCE [LARGE SCALE GENOMIC DNA]</scope>
    <source>
        <strain evidence="1 2">NCTC13032</strain>
    </source>
</reference>
<organism evidence="1 2">
    <name type="scientific">Leclercia adecarboxylata</name>
    <dbReference type="NCBI Taxonomy" id="83655"/>
    <lineage>
        <taxon>Bacteria</taxon>
        <taxon>Pseudomonadati</taxon>
        <taxon>Pseudomonadota</taxon>
        <taxon>Gammaproteobacteria</taxon>
        <taxon>Enterobacterales</taxon>
        <taxon>Enterobacteriaceae</taxon>
        <taxon>Leclercia</taxon>
    </lineage>
</organism>
<dbReference type="EMBL" id="LR590464">
    <property type="protein sequence ID" value="VTP67707.1"/>
    <property type="molecule type" value="Genomic_DNA"/>
</dbReference>
<proteinExistence type="predicted"/>
<dbReference type="AlphaFoldDB" id="A0A4U9HTF2"/>
<gene>
    <name evidence="1" type="ORF">NCTC13032_03183</name>
</gene>
<dbReference type="AntiFam" id="ANF00133">
    <property type="entry name" value="Shadow ORF (opposite mccA)"/>
</dbReference>
<name>A0A4U9HTF2_9ENTR</name>
<sequence>MPASRVGRQAMIFASNRVKKWRDFAAGLYPGVDAQGTAVIRREHHFGEQTRRRLELTTRIFGIDPRLNGMSRRG</sequence>